<feature type="transmembrane region" description="Helical" evidence="7">
    <location>
        <begin position="102"/>
        <end position="124"/>
    </location>
</feature>
<feature type="transmembrane region" description="Helical" evidence="7">
    <location>
        <begin position="58"/>
        <end position="81"/>
    </location>
</feature>
<evidence type="ECO:0000256" key="5">
    <source>
        <dbReference type="ARBA" id="ARBA00022989"/>
    </source>
</evidence>
<accession>A0A7W6LJG1</accession>
<keyword evidence="4 9" id="KW-0378">Hydrolase</keyword>
<comment type="caution">
    <text evidence="9">The sequence shown here is derived from an EMBL/GenBank/DDBJ whole genome shotgun (WGS) entry which is preliminary data.</text>
</comment>
<dbReference type="InterPro" id="IPR036938">
    <property type="entry name" value="PAP2/HPO_sf"/>
</dbReference>
<evidence type="ECO:0000256" key="6">
    <source>
        <dbReference type="ARBA" id="ARBA00023136"/>
    </source>
</evidence>
<evidence type="ECO:0000313" key="10">
    <source>
        <dbReference type="Proteomes" id="UP000519897"/>
    </source>
</evidence>
<evidence type="ECO:0000259" key="8">
    <source>
        <dbReference type="SMART" id="SM00014"/>
    </source>
</evidence>
<dbReference type="Pfam" id="PF01569">
    <property type="entry name" value="PAP2"/>
    <property type="match status" value="1"/>
</dbReference>
<dbReference type="InterPro" id="IPR000326">
    <property type="entry name" value="PAP2/HPO"/>
</dbReference>
<organism evidence="9 10">
    <name type="scientific">Rhizobium rhizoryzae</name>
    <dbReference type="NCBI Taxonomy" id="451876"/>
    <lineage>
        <taxon>Bacteria</taxon>
        <taxon>Pseudomonadati</taxon>
        <taxon>Pseudomonadota</taxon>
        <taxon>Alphaproteobacteria</taxon>
        <taxon>Hyphomicrobiales</taxon>
        <taxon>Rhizobiaceae</taxon>
        <taxon>Rhizobium/Agrobacterium group</taxon>
        <taxon>Rhizobium</taxon>
    </lineage>
</organism>
<keyword evidence="2" id="KW-1003">Cell membrane</keyword>
<reference evidence="9 10" key="1">
    <citation type="submission" date="2020-08" db="EMBL/GenBank/DDBJ databases">
        <title>Genomic Encyclopedia of Type Strains, Phase IV (KMG-IV): sequencing the most valuable type-strain genomes for metagenomic binning, comparative biology and taxonomic classification.</title>
        <authorList>
            <person name="Goeker M."/>
        </authorList>
    </citation>
    <scope>NUCLEOTIDE SEQUENCE [LARGE SCALE GENOMIC DNA]</scope>
    <source>
        <strain evidence="9 10">DSM 29514</strain>
    </source>
</reference>
<name>A0A7W6LJG1_9HYPH</name>
<evidence type="ECO:0000256" key="2">
    <source>
        <dbReference type="ARBA" id="ARBA00022475"/>
    </source>
</evidence>
<evidence type="ECO:0000256" key="1">
    <source>
        <dbReference type="ARBA" id="ARBA00004651"/>
    </source>
</evidence>
<evidence type="ECO:0000256" key="7">
    <source>
        <dbReference type="SAM" id="Phobius"/>
    </source>
</evidence>
<dbReference type="GO" id="GO:0050380">
    <property type="term" value="F:undecaprenyl-diphosphatase activity"/>
    <property type="evidence" value="ECO:0007669"/>
    <property type="project" value="UniProtKB-EC"/>
</dbReference>
<evidence type="ECO:0000256" key="3">
    <source>
        <dbReference type="ARBA" id="ARBA00022692"/>
    </source>
</evidence>
<dbReference type="SUPFAM" id="SSF48317">
    <property type="entry name" value="Acid phosphatase/Vanadium-dependent haloperoxidase"/>
    <property type="match status" value="1"/>
</dbReference>
<dbReference type="SMART" id="SM00014">
    <property type="entry name" value="acidPPc"/>
    <property type="match status" value="1"/>
</dbReference>
<dbReference type="Gene3D" id="1.20.144.10">
    <property type="entry name" value="Phosphatidic acid phosphatase type 2/haloperoxidase"/>
    <property type="match status" value="2"/>
</dbReference>
<feature type="transmembrane region" description="Helical" evidence="7">
    <location>
        <begin position="199"/>
        <end position="221"/>
    </location>
</feature>
<dbReference type="PANTHER" id="PTHR14969">
    <property type="entry name" value="SPHINGOSINE-1-PHOSPHATE PHOSPHOHYDROLASE"/>
    <property type="match status" value="1"/>
</dbReference>
<dbReference type="EC" id="3.6.1.27" evidence="9"/>
<proteinExistence type="predicted"/>
<keyword evidence="3 7" id="KW-0812">Transmembrane</keyword>
<sequence>MLKSIVRRSNRHRHSPVDYHPEWLILGGNIALLSAFVFDEPVARFFRSTHSELKSFGTVITEVGNSGWIFAVAGVLLLQALKHLRAADCRSIRYNASLIMQAASYVILTVAISGLTANLLKWLIGRTRPALESTFTFAPFEGGHLYASFPSGHATTIGAIMMSIYLLAPILRLPILILALWLGFSRVMVGAHYPSDVIAGLALGAWFALLFASIFARYGLLFRKMERDFPRPRSGLRLTSGPDPIAIK</sequence>
<feature type="domain" description="Phosphatidic acid phosphatase type 2/haloperoxidase" evidence="8">
    <location>
        <begin position="102"/>
        <end position="212"/>
    </location>
</feature>
<protein>
    <submittedName>
        <fullName evidence="9">Undecaprenyl-diphosphatase</fullName>
        <ecNumber evidence="9">3.6.1.27</ecNumber>
    </submittedName>
</protein>
<gene>
    <name evidence="9" type="ORF">GGQ72_003920</name>
</gene>
<keyword evidence="10" id="KW-1185">Reference proteome</keyword>
<keyword evidence="5 7" id="KW-1133">Transmembrane helix</keyword>
<dbReference type="PANTHER" id="PTHR14969:SF62">
    <property type="entry name" value="DECAPRENYLPHOSPHORYL-5-PHOSPHORIBOSE PHOSPHATASE RV3807C-RELATED"/>
    <property type="match status" value="1"/>
</dbReference>
<keyword evidence="6 7" id="KW-0472">Membrane</keyword>
<dbReference type="EMBL" id="JACIEC010000007">
    <property type="protein sequence ID" value="MBB4145356.1"/>
    <property type="molecule type" value="Genomic_DNA"/>
</dbReference>
<comment type="subcellular location">
    <subcellularLocation>
        <location evidence="1">Cell membrane</location>
        <topology evidence="1">Multi-pass membrane protein</topology>
    </subcellularLocation>
</comment>
<dbReference type="Proteomes" id="UP000519897">
    <property type="component" value="Unassembled WGS sequence"/>
</dbReference>
<evidence type="ECO:0000256" key="4">
    <source>
        <dbReference type="ARBA" id="ARBA00022801"/>
    </source>
</evidence>
<dbReference type="AlphaFoldDB" id="A0A7W6LJG1"/>
<evidence type="ECO:0000313" key="9">
    <source>
        <dbReference type="EMBL" id="MBB4145356.1"/>
    </source>
</evidence>
<dbReference type="GO" id="GO:0005886">
    <property type="term" value="C:plasma membrane"/>
    <property type="evidence" value="ECO:0007669"/>
    <property type="project" value="UniProtKB-SubCell"/>
</dbReference>
<dbReference type="RefSeq" id="WP_165133826.1">
    <property type="nucleotide sequence ID" value="NZ_CP049250.1"/>
</dbReference>